<dbReference type="AlphaFoldDB" id="A0A3B0S5Q2"/>
<dbReference type="EMBL" id="UOEI01000155">
    <property type="protein sequence ID" value="VAV95678.1"/>
    <property type="molecule type" value="Genomic_DNA"/>
</dbReference>
<proteinExistence type="predicted"/>
<dbReference type="PROSITE" id="PS51257">
    <property type="entry name" value="PROKAR_LIPOPROTEIN"/>
    <property type="match status" value="1"/>
</dbReference>
<gene>
    <name evidence="1" type="ORF">MNBD_ACTINO01-1202</name>
</gene>
<sequence length="171" mass="17714">MKWIPAVAFALVVSACASASPGATPDDPTTTTAPPDPVLVLTITQDGGCFMMGPNCATYLVYSDGSVELQRTGQPGTPIDAAAIDVALVSDVADRVAATDLDALRGSLPPGECRGCYDGIDVTFTYETPEGPAVFASVDVDIFVSEPLFTASWSVLEAAADETDLPIQTRP</sequence>
<reference evidence="1" key="1">
    <citation type="submission" date="2018-06" db="EMBL/GenBank/DDBJ databases">
        <authorList>
            <person name="Zhirakovskaya E."/>
        </authorList>
    </citation>
    <scope>NUCLEOTIDE SEQUENCE</scope>
</reference>
<evidence type="ECO:0008006" key="2">
    <source>
        <dbReference type="Google" id="ProtNLM"/>
    </source>
</evidence>
<protein>
    <recommendedName>
        <fullName evidence="2">Lipoprotein</fullName>
    </recommendedName>
</protein>
<name>A0A3B0S5Q2_9ZZZZ</name>
<organism evidence="1">
    <name type="scientific">hydrothermal vent metagenome</name>
    <dbReference type="NCBI Taxonomy" id="652676"/>
    <lineage>
        <taxon>unclassified sequences</taxon>
        <taxon>metagenomes</taxon>
        <taxon>ecological metagenomes</taxon>
    </lineage>
</organism>
<evidence type="ECO:0000313" key="1">
    <source>
        <dbReference type="EMBL" id="VAV95678.1"/>
    </source>
</evidence>
<accession>A0A3B0S5Q2</accession>